<dbReference type="SUPFAM" id="SSF53474">
    <property type="entry name" value="alpha/beta-Hydrolases"/>
    <property type="match status" value="1"/>
</dbReference>
<dbReference type="Gene3D" id="3.40.50.1820">
    <property type="entry name" value="alpha/beta hydrolase"/>
    <property type="match status" value="1"/>
</dbReference>
<evidence type="ECO:0000259" key="1">
    <source>
        <dbReference type="Pfam" id="PF12697"/>
    </source>
</evidence>
<dbReference type="RefSeq" id="WP_307204526.1">
    <property type="nucleotide sequence ID" value="NZ_JAUSSU010000005.1"/>
</dbReference>
<name>A0ABT9U142_PAEHA</name>
<sequence>MQDHKAKQEKAAFVFIHGAGLDSRIWQEVTNGMDHPCLMVDYPHRGDTGEALKGLRFTDYVAHLRNQVDEQSYDRIVIVAHSLGGSLGLRLAAELSGKVAGFVAIGACIPKNGSSFVSALPFPKRLLLSAIMRILGTKPPESAIRSGLCNDLSPEVADEIVRTFTPESVRVFTDRTGAPIPSVPKLFIKLTKDKQFDPALQQQMIANLSPHKVRSLETGHLPMLSDPEGLRQVLLDFLQDVK</sequence>
<organism evidence="2 3">
    <name type="scientific">Paenibacillus harenae</name>
    <dbReference type="NCBI Taxonomy" id="306543"/>
    <lineage>
        <taxon>Bacteria</taxon>
        <taxon>Bacillati</taxon>
        <taxon>Bacillota</taxon>
        <taxon>Bacilli</taxon>
        <taxon>Bacillales</taxon>
        <taxon>Paenibacillaceae</taxon>
        <taxon>Paenibacillus</taxon>
    </lineage>
</organism>
<evidence type="ECO:0000313" key="2">
    <source>
        <dbReference type="EMBL" id="MDQ0113344.1"/>
    </source>
</evidence>
<dbReference type="PANTHER" id="PTHR37017:SF11">
    <property type="entry name" value="ESTERASE_LIPASE_THIOESTERASE DOMAIN-CONTAINING PROTEIN"/>
    <property type="match status" value="1"/>
</dbReference>
<keyword evidence="3" id="KW-1185">Reference proteome</keyword>
<comment type="caution">
    <text evidence="2">The sequence shown here is derived from an EMBL/GenBank/DDBJ whole genome shotgun (WGS) entry which is preliminary data.</text>
</comment>
<dbReference type="Pfam" id="PF12697">
    <property type="entry name" value="Abhydrolase_6"/>
    <property type="match status" value="1"/>
</dbReference>
<reference evidence="2 3" key="1">
    <citation type="submission" date="2023-07" db="EMBL/GenBank/DDBJ databases">
        <title>Sorghum-associated microbial communities from plants grown in Nebraska, USA.</title>
        <authorList>
            <person name="Schachtman D."/>
        </authorList>
    </citation>
    <scope>NUCLEOTIDE SEQUENCE [LARGE SCALE GENOMIC DNA]</scope>
    <source>
        <strain evidence="2 3">CC482</strain>
    </source>
</reference>
<gene>
    <name evidence="2" type="ORF">J2T15_002785</name>
</gene>
<feature type="domain" description="AB hydrolase-1" evidence="1">
    <location>
        <begin position="13"/>
        <end position="231"/>
    </location>
</feature>
<dbReference type="InterPro" id="IPR052897">
    <property type="entry name" value="Sec-Metab_Biosynth_Hydrolase"/>
</dbReference>
<dbReference type="EMBL" id="JAUSSU010000005">
    <property type="protein sequence ID" value="MDQ0113344.1"/>
    <property type="molecule type" value="Genomic_DNA"/>
</dbReference>
<accession>A0ABT9U142</accession>
<dbReference type="PANTHER" id="PTHR37017">
    <property type="entry name" value="AB HYDROLASE-1 DOMAIN-CONTAINING PROTEIN-RELATED"/>
    <property type="match status" value="1"/>
</dbReference>
<dbReference type="InterPro" id="IPR029058">
    <property type="entry name" value="AB_hydrolase_fold"/>
</dbReference>
<proteinExistence type="predicted"/>
<protein>
    <submittedName>
        <fullName evidence="2">Pimeloyl-ACP methyl ester carboxylesterase</fullName>
    </submittedName>
</protein>
<evidence type="ECO:0000313" key="3">
    <source>
        <dbReference type="Proteomes" id="UP001229346"/>
    </source>
</evidence>
<dbReference type="Proteomes" id="UP001229346">
    <property type="component" value="Unassembled WGS sequence"/>
</dbReference>
<dbReference type="InterPro" id="IPR000073">
    <property type="entry name" value="AB_hydrolase_1"/>
</dbReference>